<dbReference type="PANTHER" id="PTHR30050">
    <property type="entry name" value="CHROMOSOMAL REPLICATION INITIATOR PROTEIN DNAA"/>
    <property type="match status" value="1"/>
</dbReference>
<dbReference type="EMBL" id="CAADAN010000011">
    <property type="protein sequence ID" value="VFD33998.1"/>
    <property type="molecule type" value="Genomic_DNA"/>
</dbReference>
<organism evidence="4">
    <name type="scientific">Clostridioides difficile</name>
    <name type="common">Peptoclostridium difficile</name>
    <dbReference type="NCBI Taxonomy" id="1496"/>
    <lineage>
        <taxon>Bacteria</taxon>
        <taxon>Bacillati</taxon>
        <taxon>Bacillota</taxon>
        <taxon>Clostridia</taxon>
        <taxon>Peptostreptococcales</taxon>
        <taxon>Peptostreptococcaceae</taxon>
        <taxon>Clostridioides</taxon>
    </lineage>
</organism>
<dbReference type="PANTHER" id="PTHR30050:SF4">
    <property type="entry name" value="ATP-BINDING PROTEIN RV3427C IN INSERTION SEQUENCE-RELATED"/>
    <property type="match status" value="1"/>
</dbReference>
<dbReference type="Proteomes" id="UP000411588">
    <property type="component" value="Unassembled WGS sequence"/>
</dbReference>
<dbReference type="CDD" id="cd00009">
    <property type="entry name" value="AAA"/>
    <property type="match status" value="1"/>
</dbReference>
<dbReference type="InterPro" id="IPR003593">
    <property type="entry name" value="AAA+_ATPase"/>
</dbReference>
<dbReference type="EMBL" id="LK932419">
    <property type="protein sequence ID" value="CDS90394.1"/>
    <property type="molecule type" value="Genomic_DNA"/>
</dbReference>
<dbReference type="InterPro" id="IPR027417">
    <property type="entry name" value="P-loop_NTPase"/>
</dbReference>
<dbReference type="EMBL" id="FUPS01000009">
    <property type="protein sequence ID" value="SJS67635.1"/>
    <property type="molecule type" value="Genomic_DNA"/>
</dbReference>
<accession>A0A031WGV1</accession>
<dbReference type="KEGG" id="pdf:CD630DERM_36540"/>
<keyword evidence="5" id="KW-0547">Nucleotide-binding</keyword>
<dbReference type="InterPro" id="IPR013317">
    <property type="entry name" value="DnaA_dom"/>
</dbReference>
<dbReference type="GO" id="GO:0005524">
    <property type="term" value="F:ATP binding"/>
    <property type="evidence" value="ECO:0007669"/>
    <property type="project" value="UniProtKB-KW"/>
</dbReference>
<keyword evidence="5" id="KW-0067">ATP-binding</keyword>
<gene>
    <name evidence="4" type="primary">dnaC</name>
    <name evidence="6" type="synonym">dnaC_3</name>
    <name evidence="4" type="ORF">BN1095_1300134</name>
    <name evidence="2" type="ORF">BN1096_790088</name>
    <name evidence="3" type="ORF">BN1097_790088</name>
    <name evidence="5" type="ORF">KRM00_000548</name>
    <name evidence="7" type="ORF">SAMEA1402399_02885</name>
    <name evidence="6" type="ORF">SAMEA3375112_02633</name>
</gene>
<sequence>MNEDKIRKILAKYAKRRDDNELLLEHRKNEVYNRIPEIKSIDDEISKIGLSLAKIVLLNPKSKDEIVKKTKENIESLKVKKERLLAESNIPLDYLEIKFQCISCKDKGFLPNGEKCSCLKQEIVNEAYKMSNLDRILSQENFSNFNLNIFSPKKGSDGEISPRENMLNNLSICENFVHDFKKDNSENLLFYGSTGLGKTYMCNCIAKELLDKGNVVIYQTSFRILDILEDYKFRRDTNNQISEDNYKNLFDCDLLIIDDLGTELNNSFTSGEIFNIVNTRLVAGKKIIISTNLTPSQIGNTYTQRTLSRILDKFRILEFTGDDLRWERFK</sequence>
<evidence type="ECO:0000313" key="3">
    <source>
        <dbReference type="EMBL" id="CDS90394.1"/>
    </source>
</evidence>
<evidence type="ECO:0000313" key="8">
    <source>
        <dbReference type="Proteomes" id="UP000189137"/>
    </source>
</evidence>
<name>A0A031WGV1_CLODI</name>
<dbReference type="GeneID" id="66356121"/>
<dbReference type="Proteomes" id="UP000189137">
    <property type="component" value="Unassembled WGS sequence"/>
</dbReference>
<evidence type="ECO:0000313" key="6">
    <source>
        <dbReference type="EMBL" id="SJS67635.1"/>
    </source>
</evidence>
<evidence type="ECO:0000259" key="1">
    <source>
        <dbReference type="SMART" id="SM00382"/>
    </source>
</evidence>
<reference evidence="5" key="4">
    <citation type="submission" date="2021-06" db="EMBL/GenBank/DDBJ databases">
        <authorList>
            <consortium name="NCBI Pathogen Detection Project"/>
        </authorList>
    </citation>
    <scope>NUCLEOTIDE SEQUENCE</scope>
    <source>
        <strain evidence="5">HN1000</strain>
    </source>
</reference>
<evidence type="ECO:0000313" key="9">
    <source>
        <dbReference type="Proteomes" id="UP000411588"/>
    </source>
</evidence>
<dbReference type="PATRIC" id="fig|1496.1373.peg.3309"/>
<dbReference type="SUPFAM" id="SSF52540">
    <property type="entry name" value="P-loop containing nucleoside triphosphate hydrolases"/>
    <property type="match status" value="1"/>
</dbReference>
<evidence type="ECO:0000313" key="4">
    <source>
        <dbReference type="EMBL" id="CDS93299.1"/>
    </source>
</evidence>
<reference evidence="4" key="1">
    <citation type="submission" date="2014-07" db="EMBL/GenBank/DDBJ databases">
        <authorList>
            <person name="Monot Marc"/>
        </authorList>
    </citation>
    <scope>NUCLEOTIDE SEQUENCE</scope>
    <source>
        <strain evidence="4">7032989</strain>
        <strain evidence="3">7032994</strain>
    </source>
</reference>
<dbReference type="Proteomes" id="UP000878956">
    <property type="component" value="Unassembled WGS sequence"/>
</dbReference>
<evidence type="ECO:0000313" key="7">
    <source>
        <dbReference type="EMBL" id="VFD33998.1"/>
    </source>
</evidence>
<dbReference type="GO" id="GO:0006260">
    <property type="term" value="P:DNA replication"/>
    <property type="evidence" value="ECO:0007669"/>
    <property type="project" value="TreeGrafter"/>
</dbReference>
<feature type="domain" description="AAA+ ATPase" evidence="1">
    <location>
        <begin position="184"/>
        <end position="317"/>
    </location>
</feature>
<dbReference type="SMART" id="SM00382">
    <property type="entry name" value="AAA"/>
    <property type="match status" value="1"/>
</dbReference>
<dbReference type="EMBL" id="LK932534">
    <property type="protein sequence ID" value="CDS90191.1"/>
    <property type="molecule type" value="Genomic_DNA"/>
</dbReference>
<evidence type="ECO:0000313" key="2">
    <source>
        <dbReference type="EMBL" id="CDS90191.1"/>
    </source>
</evidence>
<dbReference type="AlphaFoldDB" id="A0A031WGV1"/>
<dbReference type="Pfam" id="PF00308">
    <property type="entry name" value="Bac_DnaA"/>
    <property type="match status" value="1"/>
</dbReference>
<dbReference type="Gene3D" id="3.40.50.300">
    <property type="entry name" value="P-loop containing nucleotide triphosphate hydrolases"/>
    <property type="match status" value="1"/>
</dbReference>
<dbReference type="EMBL" id="DAEPXK010000004">
    <property type="protein sequence ID" value="HBH1541095.1"/>
    <property type="molecule type" value="Genomic_DNA"/>
</dbReference>
<evidence type="ECO:0000313" key="5">
    <source>
        <dbReference type="EMBL" id="HBH1541095.1"/>
    </source>
</evidence>
<dbReference type="EMBL" id="LK932773">
    <property type="protein sequence ID" value="CDS93299.1"/>
    <property type="molecule type" value="Genomic_DNA"/>
</dbReference>
<dbReference type="RefSeq" id="WP_003435695.1">
    <property type="nucleotide sequence ID" value="NZ_AP031492.1"/>
</dbReference>
<dbReference type="NCBIfam" id="NF005304">
    <property type="entry name" value="PRK06835.1"/>
    <property type="match status" value="1"/>
</dbReference>
<protein>
    <submittedName>
        <fullName evidence="5">ATP-binding protein</fullName>
    </submittedName>
    <submittedName>
        <fullName evidence="4 6">DNA replication protein DnaC</fullName>
    </submittedName>
</protein>
<proteinExistence type="predicted"/>
<reference evidence="6 8" key="2">
    <citation type="submission" date="2017-02" db="EMBL/GenBank/DDBJ databases">
        <authorList>
            <consortium name="Pathogen Informatics"/>
        </authorList>
    </citation>
    <scope>NUCLEOTIDE SEQUENCE [LARGE SCALE GENOMIC DNA]</scope>
    <source>
        <strain evidence="7">Clo34</strain>
        <strain evidence="9">clo34</strain>
        <strain evidence="6 8">VRECD0157</strain>
    </source>
</reference>
<reference evidence="5" key="3">
    <citation type="journal article" date="2018" name="Genome Biol.">
        <title>SKESA: strategic k-mer extension for scrupulous assemblies.</title>
        <authorList>
            <person name="Souvorov A."/>
            <person name="Agarwala R."/>
            <person name="Lipman D.J."/>
        </authorList>
    </citation>
    <scope>NUCLEOTIDE SEQUENCE</scope>
    <source>
        <strain evidence="5">HN1000</strain>
    </source>
</reference>